<dbReference type="PRINTS" id="PR01438">
    <property type="entry name" value="UNVRSLSTRESS"/>
</dbReference>
<dbReference type="Gene3D" id="3.40.50.620">
    <property type="entry name" value="HUPs"/>
    <property type="match status" value="1"/>
</dbReference>
<evidence type="ECO:0000256" key="2">
    <source>
        <dbReference type="SAM" id="MobiDB-lite"/>
    </source>
</evidence>
<evidence type="ECO:0000256" key="1">
    <source>
        <dbReference type="ARBA" id="ARBA00008791"/>
    </source>
</evidence>
<dbReference type="GeneID" id="10823658"/>
<dbReference type="AlphaFoldDB" id="F7XL32"/>
<dbReference type="CDD" id="cd00293">
    <property type="entry name" value="USP-like"/>
    <property type="match status" value="1"/>
</dbReference>
<dbReference type="EMBL" id="CP002101">
    <property type="protein sequence ID" value="AEH61844.1"/>
    <property type="molecule type" value="Genomic_DNA"/>
</dbReference>
<reference evidence="4" key="1">
    <citation type="submission" date="2010-07" db="EMBL/GenBank/DDBJ databases">
        <title>The complete genome of Methanosalsum zhilinae DSM 4017.</title>
        <authorList>
            <consortium name="US DOE Joint Genome Institute (JGI-PGF)"/>
            <person name="Lucas S."/>
            <person name="Copeland A."/>
            <person name="Lapidus A."/>
            <person name="Glavina del Rio T."/>
            <person name="Dalin E."/>
            <person name="Tice H."/>
            <person name="Bruce D."/>
            <person name="Goodwin L."/>
            <person name="Pitluck S."/>
            <person name="Kyrpides N."/>
            <person name="Mavromatis K."/>
            <person name="Ovchinnikova G."/>
            <person name="Daligault H."/>
            <person name="Detter J.C."/>
            <person name="Han C."/>
            <person name="Tapia R."/>
            <person name="Larimer F."/>
            <person name="Land M."/>
            <person name="Hauser L."/>
            <person name="Markowitz V."/>
            <person name="Cheng J.-F."/>
            <person name="Hugenholtz P."/>
            <person name="Woyke T."/>
            <person name="Wu D."/>
            <person name="Spring S."/>
            <person name="Schueler E."/>
            <person name="Brambilla E."/>
            <person name="Klenk H.-P."/>
            <person name="Eisen J.A."/>
        </authorList>
    </citation>
    <scope>NUCLEOTIDE SEQUENCE</scope>
    <source>
        <strain evidence="4">DSM 4017</strain>
    </source>
</reference>
<feature type="region of interest" description="Disordered" evidence="2">
    <location>
        <begin position="142"/>
        <end position="170"/>
    </location>
</feature>
<dbReference type="InterPro" id="IPR006015">
    <property type="entry name" value="Universal_stress_UspA"/>
</dbReference>
<proteinExistence type="inferred from homology"/>
<dbReference type="Pfam" id="PF00582">
    <property type="entry name" value="Usp"/>
    <property type="match status" value="1"/>
</dbReference>
<evidence type="ECO:0000259" key="3">
    <source>
        <dbReference type="Pfam" id="PF00582"/>
    </source>
</evidence>
<dbReference type="PANTHER" id="PTHR46268">
    <property type="entry name" value="STRESS RESPONSE PROTEIN NHAX"/>
    <property type="match status" value="1"/>
</dbReference>
<feature type="domain" description="UspA" evidence="3">
    <location>
        <begin position="4"/>
        <end position="133"/>
    </location>
</feature>
<accession>F7XL32</accession>
<dbReference type="SUPFAM" id="SSF52402">
    <property type="entry name" value="Adenine nucleotide alpha hydrolases-like"/>
    <property type="match status" value="1"/>
</dbReference>
<protein>
    <submittedName>
        <fullName evidence="4">UspA domain protein</fullName>
    </submittedName>
</protein>
<gene>
    <name evidence="4" type="ordered locus">Mzhil_2011</name>
</gene>
<dbReference type="OrthoDB" id="105697at2157"/>
<evidence type="ECO:0000313" key="4">
    <source>
        <dbReference type="EMBL" id="AEH61844.1"/>
    </source>
</evidence>
<dbReference type="PANTHER" id="PTHR46268:SF6">
    <property type="entry name" value="UNIVERSAL STRESS PROTEIN UP12"/>
    <property type="match status" value="1"/>
</dbReference>
<dbReference type="STRING" id="679901.Mzhil_2011"/>
<dbReference type="InterPro" id="IPR006016">
    <property type="entry name" value="UspA"/>
</dbReference>
<dbReference type="Proteomes" id="UP000006622">
    <property type="component" value="Chromosome"/>
</dbReference>
<evidence type="ECO:0000313" key="5">
    <source>
        <dbReference type="Proteomes" id="UP000006622"/>
    </source>
</evidence>
<keyword evidence="5" id="KW-1185">Reference proteome</keyword>
<sequence length="170" mass="18584">MTGFKKIAIATDGSINSRDAVDAGIELAGVTNATVDAIYVIHSPLTKSNSSSLSEEGKKATYYVKKEGEEKGVDVKPVILEGNPAEKIIEYAEKNDADLVVMGTKGHSGVKRFLLGSVAENVVRHSKVPVMIVQSKFTQPVEGKRAGKLSNEEMREQKLREKREHVKYPD</sequence>
<name>F7XL32_METZD</name>
<dbReference type="KEGG" id="mzh:Mzhil_2011"/>
<dbReference type="InterPro" id="IPR014729">
    <property type="entry name" value="Rossmann-like_a/b/a_fold"/>
</dbReference>
<comment type="similarity">
    <text evidence="1">Belongs to the universal stress protein A family.</text>
</comment>
<dbReference type="HOGENOM" id="CLU_049301_16_1_2"/>
<organism evidence="4 5">
    <name type="scientific">Methanosalsum zhilinae (strain DSM 4017 / NBRC 107636 / OCM 62 / WeN5)</name>
    <name type="common">Methanohalophilus zhilinae</name>
    <dbReference type="NCBI Taxonomy" id="679901"/>
    <lineage>
        <taxon>Archaea</taxon>
        <taxon>Methanobacteriati</taxon>
        <taxon>Methanobacteriota</taxon>
        <taxon>Stenosarchaea group</taxon>
        <taxon>Methanomicrobia</taxon>
        <taxon>Methanosarcinales</taxon>
        <taxon>Methanosarcinaceae</taxon>
        <taxon>Methanosalsum</taxon>
    </lineage>
</organism>
<dbReference type="RefSeq" id="WP_013899279.1">
    <property type="nucleotide sequence ID" value="NC_015676.1"/>
</dbReference>